<dbReference type="Proteomes" id="UP000292957">
    <property type="component" value="Unassembled WGS sequence"/>
</dbReference>
<protein>
    <submittedName>
        <fullName evidence="1">Uncharacterized protein</fullName>
    </submittedName>
</protein>
<sequence length="147" mass="16242">MLPYDLILHDPRSRLCSTSCHPSMYCAHIPILCCSCVLLLPVAISYANGPVDIGSCAWTLCSRVGRHRLTACMQIPMRCCLYHRFVRVALRHCWPEVVLGLWTCSGATPYRAYIVGGGVCYRVGPHGGHRTCPGSHSCKPGNSYYGR</sequence>
<evidence type="ECO:0000313" key="1">
    <source>
        <dbReference type="EMBL" id="TBU21416.1"/>
    </source>
</evidence>
<name>A0A4Q9M716_9APHY</name>
<gene>
    <name evidence="1" type="ORF">BD311DRAFT_237338</name>
</gene>
<dbReference type="AlphaFoldDB" id="A0A4Q9M716"/>
<reference evidence="1" key="1">
    <citation type="submission" date="2019-01" db="EMBL/GenBank/DDBJ databases">
        <title>Draft genome sequences of three monokaryotic isolates of the white-rot basidiomycete fungus Dichomitus squalens.</title>
        <authorList>
            <consortium name="DOE Joint Genome Institute"/>
            <person name="Lopez S.C."/>
            <person name="Andreopoulos B."/>
            <person name="Pangilinan J."/>
            <person name="Lipzen A."/>
            <person name="Riley R."/>
            <person name="Ahrendt S."/>
            <person name="Ng V."/>
            <person name="Barry K."/>
            <person name="Daum C."/>
            <person name="Grigoriev I.V."/>
            <person name="Hilden K.S."/>
            <person name="Makela M.R."/>
            <person name="de Vries R.P."/>
        </authorList>
    </citation>
    <scope>NUCLEOTIDE SEQUENCE [LARGE SCALE GENOMIC DNA]</scope>
    <source>
        <strain evidence="1">OM18370.1</strain>
    </source>
</reference>
<proteinExistence type="predicted"/>
<organism evidence="1">
    <name type="scientific">Dichomitus squalens</name>
    <dbReference type="NCBI Taxonomy" id="114155"/>
    <lineage>
        <taxon>Eukaryota</taxon>
        <taxon>Fungi</taxon>
        <taxon>Dikarya</taxon>
        <taxon>Basidiomycota</taxon>
        <taxon>Agaricomycotina</taxon>
        <taxon>Agaricomycetes</taxon>
        <taxon>Polyporales</taxon>
        <taxon>Polyporaceae</taxon>
        <taxon>Dichomitus</taxon>
    </lineage>
</organism>
<accession>A0A4Q9M716</accession>
<dbReference type="EMBL" id="ML143610">
    <property type="protein sequence ID" value="TBU21416.1"/>
    <property type="molecule type" value="Genomic_DNA"/>
</dbReference>